<organism evidence="2 3">
    <name type="scientific">Adhaeribacter arboris</name>
    <dbReference type="NCBI Taxonomy" id="2072846"/>
    <lineage>
        <taxon>Bacteria</taxon>
        <taxon>Pseudomonadati</taxon>
        <taxon>Bacteroidota</taxon>
        <taxon>Cytophagia</taxon>
        <taxon>Cytophagales</taxon>
        <taxon>Hymenobacteraceae</taxon>
        <taxon>Adhaeribacter</taxon>
    </lineage>
</organism>
<evidence type="ECO:0000313" key="2">
    <source>
        <dbReference type="EMBL" id="PSR52535.1"/>
    </source>
</evidence>
<evidence type="ECO:0000259" key="1">
    <source>
        <dbReference type="Pfam" id="PF03544"/>
    </source>
</evidence>
<reference evidence="2 3" key="1">
    <citation type="submission" date="2018-03" db="EMBL/GenBank/DDBJ databases">
        <title>Adhaeribacter sp. HMF7605 Genome sequencing and assembly.</title>
        <authorList>
            <person name="Kang H."/>
            <person name="Kang J."/>
            <person name="Cha I."/>
            <person name="Kim H."/>
            <person name="Joh K."/>
        </authorList>
    </citation>
    <scope>NUCLEOTIDE SEQUENCE [LARGE SCALE GENOMIC DNA]</scope>
    <source>
        <strain evidence="2 3">HMF7605</strain>
    </source>
</reference>
<dbReference type="GO" id="GO:0031992">
    <property type="term" value="F:energy transducer activity"/>
    <property type="evidence" value="ECO:0007669"/>
    <property type="project" value="TreeGrafter"/>
</dbReference>
<gene>
    <name evidence="2" type="ORF">AHMF7605_02835</name>
</gene>
<keyword evidence="3" id="KW-1185">Reference proteome</keyword>
<feature type="domain" description="TonB C-terminal" evidence="1">
    <location>
        <begin position="124"/>
        <end position="189"/>
    </location>
</feature>
<protein>
    <recommendedName>
        <fullName evidence="1">TonB C-terminal domain-containing protein</fullName>
    </recommendedName>
</protein>
<dbReference type="SUPFAM" id="SSF74653">
    <property type="entry name" value="TolA/TonB C-terminal domain"/>
    <property type="match status" value="1"/>
</dbReference>
<evidence type="ECO:0000313" key="3">
    <source>
        <dbReference type="Proteomes" id="UP000240357"/>
    </source>
</evidence>
<proteinExistence type="predicted"/>
<dbReference type="Proteomes" id="UP000240357">
    <property type="component" value="Unassembled WGS sequence"/>
</dbReference>
<dbReference type="PANTHER" id="PTHR33446:SF2">
    <property type="entry name" value="PROTEIN TONB"/>
    <property type="match status" value="1"/>
</dbReference>
<dbReference type="AlphaFoldDB" id="A0A2T2YAJ2"/>
<name>A0A2T2YAJ2_9BACT</name>
<dbReference type="InterPro" id="IPR051045">
    <property type="entry name" value="TonB-dependent_transducer"/>
</dbReference>
<dbReference type="GO" id="GO:0098797">
    <property type="term" value="C:plasma membrane protein complex"/>
    <property type="evidence" value="ECO:0007669"/>
    <property type="project" value="TreeGrafter"/>
</dbReference>
<dbReference type="EMBL" id="PYFT01000001">
    <property type="protein sequence ID" value="PSR52535.1"/>
    <property type="molecule type" value="Genomic_DNA"/>
</dbReference>
<dbReference type="RefSeq" id="WP_106926251.1">
    <property type="nucleotide sequence ID" value="NZ_PYFT01000001.1"/>
</dbReference>
<dbReference type="Gene3D" id="3.30.1150.10">
    <property type="match status" value="1"/>
</dbReference>
<dbReference type="OrthoDB" id="1039448at2"/>
<dbReference type="Pfam" id="PF03544">
    <property type="entry name" value="TonB_C"/>
    <property type="match status" value="1"/>
</dbReference>
<accession>A0A2T2YAJ2</accession>
<comment type="caution">
    <text evidence="2">The sequence shown here is derived from an EMBL/GenBank/DDBJ whole genome shotgun (WGS) entry which is preliminary data.</text>
</comment>
<dbReference type="InterPro" id="IPR037682">
    <property type="entry name" value="TonB_C"/>
</dbReference>
<sequence length="195" mass="21725">MRTPKNFNNFHISDHFSALLVFTTLVFLLSMNTVAFSTSVIKPAPTSSNLKAEKVNKLNPFIGAGSPITRLINPTISAKDTIPANNQDDAVFTIVEQPPSFPGGMEELTNFTVRNLRFDHRFSNARGTVYAQFIVNKVGKISDIKIVKGLNKDADQEAKNLISRMPDWIPGKQNGKPVNVKYTLPLRFQFISDTK</sequence>
<dbReference type="PANTHER" id="PTHR33446">
    <property type="entry name" value="PROTEIN TONB-RELATED"/>
    <property type="match status" value="1"/>
</dbReference>
<dbReference type="GO" id="GO:0055085">
    <property type="term" value="P:transmembrane transport"/>
    <property type="evidence" value="ECO:0007669"/>
    <property type="project" value="InterPro"/>
</dbReference>